<reference evidence="2" key="2">
    <citation type="submission" date="2025-08" db="UniProtKB">
        <authorList>
            <consortium name="RefSeq"/>
        </authorList>
    </citation>
    <scope>IDENTIFICATION</scope>
    <source>
        <tissue evidence="2">Leaf</tissue>
    </source>
</reference>
<evidence type="ECO:0000313" key="1">
    <source>
        <dbReference type="Proteomes" id="UP000790787"/>
    </source>
</evidence>
<proteinExistence type="predicted"/>
<gene>
    <name evidence="2" type="primary">LOC142171802</name>
</gene>
<name>A0AC58T307_TOBAC</name>
<keyword evidence="1" id="KW-1185">Reference proteome</keyword>
<organism evidence="1 2">
    <name type="scientific">Nicotiana tabacum</name>
    <name type="common">Common tobacco</name>
    <dbReference type="NCBI Taxonomy" id="4097"/>
    <lineage>
        <taxon>Eukaryota</taxon>
        <taxon>Viridiplantae</taxon>
        <taxon>Streptophyta</taxon>
        <taxon>Embryophyta</taxon>
        <taxon>Tracheophyta</taxon>
        <taxon>Spermatophyta</taxon>
        <taxon>Magnoliopsida</taxon>
        <taxon>eudicotyledons</taxon>
        <taxon>Gunneridae</taxon>
        <taxon>Pentapetalae</taxon>
        <taxon>asterids</taxon>
        <taxon>lamiids</taxon>
        <taxon>Solanales</taxon>
        <taxon>Solanaceae</taxon>
        <taxon>Nicotianoideae</taxon>
        <taxon>Nicotianeae</taxon>
        <taxon>Nicotiana</taxon>
    </lineage>
</organism>
<evidence type="ECO:0000313" key="2">
    <source>
        <dbReference type="RefSeq" id="XP_075091607.1"/>
    </source>
</evidence>
<sequence>MKKFADCKRRLTDYRVRDMVMVKFNPRQFKALWGMHQNLIRKYAGPFKIVVKAGKISYKIGMPSYIKIYPVLHASMLKTYHEDKDDPSRGQSSRAPMTITSSHDREIEAIMDYQARQKQGQRATAMFLVHWKGQSPGEATW</sequence>
<dbReference type="RefSeq" id="XP_075091607.1">
    <property type="nucleotide sequence ID" value="XM_075235506.1"/>
</dbReference>
<reference evidence="1" key="1">
    <citation type="journal article" date="2014" name="Nat. Commun.">
        <title>The tobacco genome sequence and its comparison with those of tomato and potato.</title>
        <authorList>
            <person name="Sierro N."/>
            <person name="Battey J.N."/>
            <person name="Ouadi S."/>
            <person name="Bakaher N."/>
            <person name="Bovet L."/>
            <person name="Willig A."/>
            <person name="Goepfert S."/>
            <person name="Peitsch M.C."/>
            <person name="Ivanov N.V."/>
        </authorList>
    </citation>
    <scope>NUCLEOTIDE SEQUENCE [LARGE SCALE GENOMIC DNA]</scope>
</reference>
<protein>
    <submittedName>
        <fullName evidence="2">Uncharacterized protein LOC142171802</fullName>
    </submittedName>
</protein>
<accession>A0AC58T307</accession>
<dbReference type="Proteomes" id="UP000790787">
    <property type="component" value="Chromosome 17"/>
</dbReference>